<dbReference type="Proteomes" id="UP000694846">
    <property type="component" value="Unplaced"/>
</dbReference>
<feature type="region of interest" description="Disordered" evidence="1">
    <location>
        <begin position="37"/>
        <end position="62"/>
    </location>
</feature>
<evidence type="ECO:0000256" key="1">
    <source>
        <dbReference type="SAM" id="MobiDB-lite"/>
    </source>
</evidence>
<feature type="compositionally biased region" description="Basic and acidic residues" evidence="1">
    <location>
        <begin position="38"/>
        <end position="50"/>
    </location>
</feature>
<name>A0A8B8F2W0_9HEMI</name>
<reference evidence="3" key="1">
    <citation type="submission" date="2025-08" db="UniProtKB">
        <authorList>
            <consortium name="RefSeq"/>
        </authorList>
    </citation>
    <scope>IDENTIFICATION</scope>
    <source>
        <tissue evidence="3">Whole body</tissue>
    </source>
</reference>
<accession>A0A8B8F2W0</accession>
<sequence>MGGPSLVVQINESLFQGKRKYINIYINIYMIPNHGRLRLGDRKPEEKSNENEGSSDEDDVINNRNYRQRIQGPWIFGLCCKHDGIFE</sequence>
<dbReference type="OrthoDB" id="6627846at2759"/>
<keyword evidence="2" id="KW-1185">Reference proteome</keyword>
<evidence type="ECO:0000313" key="2">
    <source>
        <dbReference type="Proteomes" id="UP000694846"/>
    </source>
</evidence>
<dbReference type="GeneID" id="112679406"/>
<dbReference type="RefSeq" id="XP_025404980.1">
    <property type="nucleotide sequence ID" value="XM_025549195.1"/>
</dbReference>
<gene>
    <name evidence="3" type="primary">LOC112679406</name>
</gene>
<organism evidence="2 3">
    <name type="scientific">Sipha flava</name>
    <name type="common">yellow sugarcane aphid</name>
    <dbReference type="NCBI Taxonomy" id="143950"/>
    <lineage>
        <taxon>Eukaryota</taxon>
        <taxon>Metazoa</taxon>
        <taxon>Ecdysozoa</taxon>
        <taxon>Arthropoda</taxon>
        <taxon>Hexapoda</taxon>
        <taxon>Insecta</taxon>
        <taxon>Pterygota</taxon>
        <taxon>Neoptera</taxon>
        <taxon>Paraneoptera</taxon>
        <taxon>Hemiptera</taxon>
        <taxon>Sternorrhyncha</taxon>
        <taxon>Aphidomorpha</taxon>
        <taxon>Aphidoidea</taxon>
        <taxon>Aphididae</taxon>
        <taxon>Sipha</taxon>
    </lineage>
</organism>
<protein>
    <submittedName>
        <fullName evidence="3">Uncharacterized protein LOC112679406</fullName>
    </submittedName>
</protein>
<proteinExistence type="predicted"/>
<evidence type="ECO:0000313" key="3">
    <source>
        <dbReference type="RefSeq" id="XP_025404980.1"/>
    </source>
</evidence>
<dbReference type="AlphaFoldDB" id="A0A8B8F2W0"/>